<evidence type="ECO:0000313" key="2">
    <source>
        <dbReference type="Proteomes" id="UP001595844"/>
    </source>
</evidence>
<protein>
    <submittedName>
        <fullName evidence="1">Recombinase family protein</fullName>
    </submittedName>
</protein>
<dbReference type="RefSeq" id="WP_378564694.1">
    <property type="nucleotide sequence ID" value="NZ_JBHSDL010000025.1"/>
</dbReference>
<proteinExistence type="predicted"/>
<organism evidence="1 2">
    <name type="scientific">Nocardia halotolerans</name>
    <dbReference type="NCBI Taxonomy" id="1755878"/>
    <lineage>
        <taxon>Bacteria</taxon>
        <taxon>Bacillati</taxon>
        <taxon>Actinomycetota</taxon>
        <taxon>Actinomycetes</taxon>
        <taxon>Mycobacteriales</taxon>
        <taxon>Nocardiaceae</taxon>
        <taxon>Nocardia</taxon>
    </lineage>
</organism>
<evidence type="ECO:0000313" key="1">
    <source>
        <dbReference type="EMBL" id="MFC4376268.1"/>
    </source>
</evidence>
<gene>
    <name evidence="1" type="ORF">ACFO5K_19400</name>
</gene>
<keyword evidence="2" id="KW-1185">Reference proteome</keyword>
<dbReference type="EMBL" id="JBHSDL010000025">
    <property type="protein sequence ID" value="MFC4376268.1"/>
    <property type="molecule type" value="Genomic_DNA"/>
</dbReference>
<name>A0ABV8VLR3_9NOCA</name>
<dbReference type="Proteomes" id="UP001595844">
    <property type="component" value="Unassembled WGS sequence"/>
</dbReference>
<reference evidence="2" key="1">
    <citation type="journal article" date="2019" name="Int. J. Syst. Evol. Microbiol.">
        <title>The Global Catalogue of Microorganisms (GCM) 10K type strain sequencing project: providing services to taxonomists for standard genome sequencing and annotation.</title>
        <authorList>
            <consortium name="The Broad Institute Genomics Platform"/>
            <consortium name="The Broad Institute Genome Sequencing Center for Infectious Disease"/>
            <person name="Wu L."/>
            <person name="Ma J."/>
        </authorList>
    </citation>
    <scope>NUCLEOTIDE SEQUENCE [LARGE SCALE GENOMIC DNA]</scope>
    <source>
        <strain evidence="2">IBRC-M 10490</strain>
    </source>
</reference>
<comment type="caution">
    <text evidence="1">The sequence shown here is derived from an EMBL/GenBank/DDBJ whole genome shotgun (WGS) entry which is preliminary data.</text>
</comment>
<accession>A0ABV8VLR3</accession>
<sequence length="96" mass="10904">MTLRPTAIGYLRTDVSGARQSWDEIRMRSLAGRLGYNLAKIITFSGRTDHPMDRLIAQARRANAEMVLVPNEDHLGDSNPERLHRITTVITLPDEY</sequence>